<dbReference type="PRINTS" id="PR00507">
    <property type="entry name" value="N12N6MTFRASE"/>
</dbReference>
<dbReference type="InterPro" id="IPR050953">
    <property type="entry name" value="N4_N6_ade-DNA_methylase"/>
</dbReference>
<dbReference type="RefSeq" id="WP_108917856.1">
    <property type="nucleotide sequence ID" value="NZ_BGJY01000001.1"/>
</dbReference>
<dbReference type="GO" id="GO:0003677">
    <property type="term" value="F:DNA binding"/>
    <property type="evidence" value="ECO:0007669"/>
    <property type="project" value="UniProtKB-KW"/>
</dbReference>
<keyword evidence="3" id="KW-0808">Transferase</keyword>
<organism evidence="10 11">
    <name type="scientific">Methylosinus sporium</name>
    <dbReference type="NCBI Taxonomy" id="428"/>
    <lineage>
        <taxon>Bacteria</taxon>
        <taxon>Pseudomonadati</taxon>
        <taxon>Pseudomonadota</taxon>
        <taxon>Alphaproteobacteria</taxon>
        <taxon>Hyphomicrobiales</taxon>
        <taxon>Methylocystaceae</taxon>
        <taxon>Methylosinus</taxon>
    </lineage>
</organism>
<evidence type="ECO:0000256" key="4">
    <source>
        <dbReference type="ARBA" id="ARBA00022691"/>
    </source>
</evidence>
<dbReference type="Proteomes" id="UP000245137">
    <property type="component" value="Unassembled WGS sequence"/>
</dbReference>
<dbReference type="GO" id="GO:0009007">
    <property type="term" value="F:site-specific DNA-methyltransferase (adenine-specific) activity"/>
    <property type="evidence" value="ECO:0007669"/>
    <property type="project" value="UniProtKB-EC"/>
</dbReference>
<evidence type="ECO:0000313" key="11">
    <source>
        <dbReference type="Proteomes" id="UP000245137"/>
    </source>
</evidence>
<dbReference type="InterPro" id="IPR002052">
    <property type="entry name" value="DNA_methylase_N6_adenine_CS"/>
</dbReference>
<evidence type="ECO:0000256" key="1">
    <source>
        <dbReference type="ARBA" id="ARBA00011900"/>
    </source>
</evidence>
<dbReference type="PANTHER" id="PTHR33841:SF1">
    <property type="entry name" value="DNA METHYLTRANSFERASE A"/>
    <property type="match status" value="1"/>
</dbReference>
<protein>
    <recommendedName>
        <fullName evidence="1">site-specific DNA-methyltransferase (adenine-specific)</fullName>
        <ecNumber evidence="1">2.1.1.72</ecNumber>
    </recommendedName>
</protein>
<keyword evidence="2" id="KW-0489">Methyltransferase</keyword>
<evidence type="ECO:0000256" key="5">
    <source>
        <dbReference type="ARBA" id="ARBA00022747"/>
    </source>
</evidence>
<evidence type="ECO:0000256" key="2">
    <source>
        <dbReference type="ARBA" id="ARBA00022603"/>
    </source>
</evidence>
<keyword evidence="6" id="KW-0238">DNA-binding</keyword>
<name>A0A2U1SNU0_METSR</name>
<dbReference type="Pfam" id="PF07669">
    <property type="entry name" value="Eco57I"/>
    <property type="match status" value="1"/>
</dbReference>
<dbReference type="SUPFAM" id="SSF53335">
    <property type="entry name" value="S-adenosyl-L-methionine-dependent methyltransferases"/>
    <property type="match status" value="1"/>
</dbReference>
<dbReference type="Pfam" id="PF12950">
    <property type="entry name" value="TaqI_C"/>
    <property type="match status" value="1"/>
</dbReference>
<keyword evidence="4" id="KW-0949">S-adenosyl-L-methionine</keyword>
<dbReference type="InterPro" id="IPR029063">
    <property type="entry name" value="SAM-dependent_MTases_sf"/>
</dbReference>
<dbReference type="GO" id="GO:0009307">
    <property type="term" value="P:DNA restriction-modification system"/>
    <property type="evidence" value="ECO:0007669"/>
    <property type="project" value="UniProtKB-KW"/>
</dbReference>
<accession>A0A2U1SNU0</accession>
<comment type="caution">
    <text evidence="10">The sequence shown here is derived from an EMBL/GenBank/DDBJ whole genome shotgun (WGS) entry which is preliminary data.</text>
</comment>
<evidence type="ECO:0000256" key="7">
    <source>
        <dbReference type="ARBA" id="ARBA00047942"/>
    </source>
</evidence>
<dbReference type="OrthoDB" id="9806213at2"/>
<reference evidence="10 11" key="1">
    <citation type="journal article" date="2018" name="Appl. Microbiol. Biotechnol.">
        <title>Co-cultivation of the strictly anaerobic methanogen Methanosarcina barkeri with aerobic methanotrophs in an oxygen-limited membrane bioreactor.</title>
        <authorList>
            <person name="In 't Zandt M.H."/>
            <person name="van den Bosch T.J.M."/>
            <person name="Rijkers R."/>
            <person name="van Kessel M.A.H.J."/>
            <person name="Jetten M.S.M."/>
            <person name="Welte C.U."/>
        </authorList>
    </citation>
    <scope>NUCLEOTIDE SEQUENCE [LARGE SCALE GENOMIC DNA]</scope>
    <source>
        <strain evidence="10 11">DSM 17706</strain>
    </source>
</reference>
<dbReference type="EC" id="2.1.1.72" evidence="1"/>
<evidence type="ECO:0000256" key="3">
    <source>
        <dbReference type="ARBA" id="ARBA00022679"/>
    </source>
</evidence>
<gene>
    <name evidence="10" type="ORF">C5689_13845</name>
</gene>
<comment type="catalytic activity">
    <reaction evidence="7">
        <text>a 2'-deoxyadenosine in DNA + S-adenosyl-L-methionine = an N(6)-methyl-2'-deoxyadenosine in DNA + S-adenosyl-L-homocysteine + H(+)</text>
        <dbReference type="Rhea" id="RHEA:15197"/>
        <dbReference type="Rhea" id="RHEA-COMP:12418"/>
        <dbReference type="Rhea" id="RHEA-COMP:12419"/>
        <dbReference type="ChEBI" id="CHEBI:15378"/>
        <dbReference type="ChEBI" id="CHEBI:57856"/>
        <dbReference type="ChEBI" id="CHEBI:59789"/>
        <dbReference type="ChEBI" id="CHEBI:90615"/>
        <dbReference type="ChEBI" id="CHEBI:90616"/>
        <dbReference type="EC" id="2.1.1.72"/>
    </reaction>
</comment>
<proteinExistence type="predicted"/>
<dbReference type="GO" id="GO:0032259">
    <property type="term" value="P:methylation"/>
    <property type="evidence" value="ECO:0007669"/>
    <property type="project" value="UniProtKB-KW"/>
</dbReference>
<dbReference type="AlphaFoldDB" id="A0A2U1SNU0"/>
<dbReference type="PROSITE" id="PS00092">
    <property type="entry name" value="N6_MTASE"/>
    <property type="match status" value="1"/>
</dbReference>
<keyword evidence="5" id="KW-0680">Restriction system</keyword>
<dbReference type="InterPro" id="IPR025931">
    <property type="entry name" value="TaqI_C"/>
</dbReference>
<feature type="domain" description="Type II methyltransferase M.TaqI-like" evidence="8">
    <location>
        <begin position="113"/>
        <end position="258"/>
    </location>
</feature>
<dbReference type="InterPro" id="IPR011639">
    <property type="entry name" value="MethylTrfase_TaqI-like_dom"/>
</dbReference>
<keyword evidence="11" id="KW-1185">Reference proteome</keyword>
<evidence type="ECO:0000256" key="6">
    <source>
        <dbReference type="ARBA" id="ARBA00023125"/>
    </source>
</evidence>
<evidence type="ECO:0000259" key="9">
    <source>
        <dbReference type="Pfam" id="PF12950"/>
    </source>
</evidence>
<feature type="domain" description="TaqI-like C-terminal specificity" evidence="9">
    <location>
        <begin position="428"/>
        <end position="522"/>
    </location>
</feature>
<evidence type="ECO:0000259" key="8">
    <source>
        <dbReference type="Pfam" id="PF07669"/>
    </source>
</evidence>
<dbReference type="Gene3D" id="3.40.50.150">
    <property type="entry name" value="Vaccinia Virus protein VP39"/>
    <property type="match status" value="1"/>
</dbReference>
<sequence length="589" mass="65584">MDESVSRERLSEGRKRRGVVYTPAPIARFLVARTIALSLDERRAALLVQHGGCETPAFWRAWLDALRSFKIIDPACGDGALLDAAFDEMARRYEEITFGAMIALDAARETIANNLFGMDIDARAVEAARRALWSRCPQIALDPNNPHDNLRVGDSLIDDIAARGRFDIVIGNPPYVRMEYLKAARPHLAKHYAVAAERADLYAYFFEKGVRLLKDGGRLGFISSSSFFRTGAGETLRRFLTANATIESVVDFGDLRVFDGVVTYPAIVTLRKCAERGDLSFLLLKDRAPQDLESEFAENARPMPQARLGAAFWRFEEEALALLRDKIARGRKTLHKVYGSPLWGIKTGLNDAFVIDGATRDALVAADPRSAEILKPYMRGASIGRWRRASEDWLVDAPKGAFDIAEYPAVEAWLTPLRSRLERRATRQKWFELQQAQLAYRAGFAAPKIVFPDISQGPKFALDESGGLIDATCFCLPCADLALLAFLNSRLCWFLLHSVSNPLRGGKWRLRLKAQYLEPLPLPDFDPQAADRLTALARANCDAAADPDDAERLAEIEIREREIDAIVYDLFGLSAAEAELLEASLAGQY</sequence>
<dbReference type="PANTHER" id="PTHR33841">
    <property type="entry name" value="DNA METHYLTRANSFERASE YEEA-RELATED"/>
    <property type="match status" value="1"/>
</dbReference>
<dbReference type="EMBL" id="PUIV01000024">
    <property type="protein sequence ID" value="PWB93279.1"/>
    <property type="molecule type" value="Genomic_DNA"/>
</dbReference>
<evidence type="ECO:0000313" key="10">
    <source>
        <dbReference type="EMBL" id="PWB93279.1"/>
    </source>
</evidence>